<evidence type="ECO:0008006" key="3">
    <source>
        <dbReference type="Google" id="ProtNLM"/>
    </source>
</evidence>
<accession>A0ABU7XMD9</accession>
<name>A0ABU7XMD9_9FLAO</name>
<gene>
    <name evidence="1" type="ORF">N1F79_01990</name>
</gene>
<comment type="caution">
    <text evidence="1">The sequence shown here is derived from an EMBL/GenBank/DDBJ whole genome shotgun (WGS) entry which is preliminary data.</text>
</comment>
<dbReference type="EMBL" id="JAODOP010000001">
    <property type="protein sequence ID" value="MEF3831887.1"/>
    <property type="molecule type" value="Genomic_DNA"/>
</dbReference>
<keyword evidence="2" id="KW-1185">Reference proteome</keyword>
<reference evidence="1 2" key="1">
    <citation type="submission" date="2022-09" db="EMBL/GenBank/DDBJ databases">
        <title>Genome sequencing of Flavivirga sp. MEBiC05379.</title>
        <authorList>
            <person name="Oh H.-M."/>
            <person name="Kwon K.K."/>
            <person name="Park M.J."/>
            <person name="Yang S.-H."/>
        </authorList>
    </citation>
    <scope>NUCLEOTIDE SEQUENCE [LARGE SCALE GENOMIC DNA]</scope>
    <source>
        <strain evidence="1 2">MEBiC05379</strain>
    </source>
</reference>
<dbReference type="RefSeq" id="WP_303308885.1">
    <property type="nucleotide sequence ID" value="NZ_JAODOP010000001.1"/>
</dbReference>
<evidence type="ECO:0000313" key="2">
    <source>
        <dbReference type="Proteomes" id="UP001337305"/>
    </source>
</evidence>
<evidence type="ECO:0000313" key="1">
    <source>
        <dbReference type="EMBL" id="MEF3831887.1"/>
    </source>
</evidence>
<protein>
    <recommendedName>
        <fullName evidence="3">HNH endonuclease</fullName>
    </recommendedName>
</protein>
<organism evidence="1 2">
    <name type="scientific">Flavivirga spongiicola</name>
    <dbReference type="NCBI Taxonomy" id="421621"/>
    <lineage>
        <taxon>Bacteria</taxon>
        <taxon>Pseudomonadati</taxon>
        <taxon>Bacteroidota</taxon>
        <taxon>Flavobacteriia</taxon>
        <taxon>Flavobacteriales</taxon>
        <taxon>Flavobacteriaceae</taxon>
        <taxon>Flavivirga</taxon>
    </lineage>
</organism>
<sequence>MEAQRHRCGYCELQVTSYGDVEHYRPKSEIKQLEAVGEEQENLHNLVSKSRKTSKMCEDGYWWLAYDWDNYLLSCTLCNRPYKGTLFPIKEQRPVHPDPASEYPCENPKQGDQETPLLMNPFDPNLAPSEHLEFTESGLIKHKTDTGKETIDTLGLSRDSLNTGRIWAAKKIFQYFKNFASAAPGSDAEKLFASEIVSMGNETSIASPGMCRIIYENLVDGQGTWEAFENKWKVD</sequence>
<dbReference type="Proteomes" id="UP001337305">
    <property type="component" value="Unassembled WGS sequence"/>
</dbReference>
<proteinExistence type="predicted"/>